<reference evidence="1 2" key="1">
    <citation type="submission" date="2016-09" db="EMBL/GenBank/DDBJ databases">
        <title>Draft Genome Sequence of four Alteromonas macleodii strains isolated from copper coupons and grown long-term at elevated copper levels.</title>
        <authorList>
            <person name="Cusick K."/>
            <person name="Dale J."/>
            <person name="Little B."/>
            <person name="Biffinger J."/>
        </authorList>
    </citation>
    <scope>NUCLEOTIDE SEQUENCE [LARGE SCALE GENOMIC DNA]</scope>
    <source>
        <strain evidence="1 2">KCP01</strain>
    </source>
</reference>
<gene>
    <name evidence="1" type="ORF">BFV95_4339</name>
</gene>
<proteinExistence type="predicted"/>
<comment type="caution">
    <text evidence="1">The sequence shown here is derived from an EMBL/GenBank/DDBJ whole genome shotgun (WGS) entry which is preliminary data.</text>
</comment>
<organism evidence="1 2">
    <name type="scientific">Alteromonas macleodii</name>
    <name type="common">Pseudoalteromonas macleodii</name>
    <dbReference type="NCBI Taxonomy" id="28108"/>
    <lineage>
        <taxon>Bacteria</taxon>
        <taxon>Pseudomonadati</taxon>
        <taxon>Pseudomonadota</taxon>
        <taxon>Gammaproteobacteria</taxon>
        <taxon>Alteromonadales</taxon>
        <taxon>Alteromonadaceae</taxon>
        <taxon>Alteromonas/Salinimonas group</taxon>
        <taxon>Alteromonas</taxon>
    </lineage>
</organism>
<evidence type="ECO:0000313" key="1">
    <source>
        <dbReference type="EMBL" id="OES25657.1"/>
    </source>
</evidence>
<name>A0AB36FSQ1_ALTMA</name>
<dbReference type="Proteomes" id="UP000095392">
    <property type="component" value="Unassembled WGS sequence"/>
</dbReference>
<protein>
    <submittedName>
        <fullName evidence="1">Uncharacterized protein</fullName>
    </submittedName>
</protein>
<dbReference type="RefSeq" id="WP_170826531.1">
    <property type="nucleotide sequence ID" value="NZ_MIPW01000073.1"/>
</dbReference>
<evidence type="ECO:0000313" key="2">
    <source>
        <dbReference type="Proteomes" id="UP000095392"/>
    </source>
</evidence>
<dbReference type="EMBL" id="MIPY01000041">
    <property type="protein sequence ID" value="OES25657.1"/>
    <property type="molecule type" value="Genomic_DNA"/>
</dbReference>
<sequence>MHIIEAFETAKKNRDAVNKELTDMMMSAIQSGDKELAQQLDGVTKKVSAILVPFTE</sequence>
<keyword evidence="2" id="KW-1185">Reference proteome</keyword>
<accession>A0AB36FSQ1</accession>
<dbReference type="AlphaFoldDB" id="A0AB36FSQ1"/>